<proteinExistence type="predicted"/>
<reference evidence="2" key="1">
    <citation type="submission" date="2016-11" db="EMBL/GenBank/DDBJ databases">
        <authorList>
            <person name="Varghese N."/>
            <person name="Submissions S."/>
        </authorList>
    </citation>
    <scope>NUCLEOTIDE SEQUENCE [LARGE SCALE GENOMIC DNA]</scope>
    <source>
        <strain evidence="2">DSM 9756</strain>
    </source>
</reference>
<dbReference type="EMBL" id="FQVB01000021">
    <property type="protein sequence ID" value="SHF58219.1"/>
    <property type="molecule type" value="Genomic_DNA"/>
</dbReference>
<name>A0A1M5CU26_9BACT</name>
<dbReference type="Proteomes" id="UP000184076">
    <property type="component" value="Unassembled WGS sequence"/>
</dbReference>
<dbReference type="AlphaFoldDB" id="A0A1M5CU26"/>
<gene>
    <name evidence="1" type="ORF">SAMN02745206_02280</name>
</gene>
<sequence length="122" mass="13236">MTSAEQLESLVLAAEGLRSDLRDLRDLACRNADAAAIHRATLRCGESFSRLVALVASSLEPEGPHREVVNQELRRLLTDLLDGYSACQEELARASGRVKGLLAGMRKTKSASKQYQKIAALG</sequence>
<protein>
    <recommendedName>
        <fullName evidence="3">FlgN protein</fullName>
    </recommendedName>
</protein>
<evidence type="ECO:0008006" key="3">
    <source>
        <dbReference type="Google" id="ProtNLM"/>
    </source>
</evidence>
<accession>A0A1M5CU26</accession>
<dbReference type="RefSeq" id="WP_073039556.1">
    <property type="nucleotide sequence ID" value="NZ_FQVB01000021.1"/>
</dbReference>
<dbReference type="STRING" id="1121391.SAMN02745206_02280"/>
<keyword evidence="2" id="KW-1185">Reference proteome</keyword>
<organism evidence="1 2">
    <name type="scientific">Desulfacinum infernum DSM 9756</name>
    <dbReference type="NCBI Taxonomy" id="1121391"/>
    <lineage>
        <taxon>Bacteria</taxon>
        <taxon>Pseudomonadati</taxon>
        <taxon>Thermodesulfobacteriota</taxon>
        <taxon>Syntrophobacteria</taxon>
        <taxon>Syntrophobacterales</taxon>
        <taxon>Syntrophobacteraceae</taxon>
        <taxon>Desulfacinum</taxon>
    </lineage>
</organism>
<evidence type="ECO:0000313" key="1">
    <source>
        <dbReference type="EMBL" id="SHF58219.1"/>
    </source>
</evidence>
<evidence type="ECO:0000313" key="2">
    <source>
        <dbReference type="Proteomes" id="UP000184076"/>
    </source>
</evidence>